<protein>
    <submittedName>
        <fullName evidence="7">Afimbrial adhesin Enf</fullName>
    </submittedName>
</protein>
<proteinExistence type="predicted"/>
<evidence type="ECO:0000256" key="1">
    <source>
        <dbReference type="ARBA" id="ARBA00022452"/>
    </source>
</evidence>
<dbReference type="EMBL" id="AF196977">
    <property type="protein sequence ID" value="AAK58509.1"/>
    <property type="molecule type" value="Genomic_DNA"/>
</dbReference>
<dbReference type="AlphaFoldDB" id="Q93QU8"/>
<dbReference type="Pfam" id="PF03865">
    <property type="entry name" value="ShlB"/>
    <property type="match status" value="1"/>
</dbReference>
<dbReference type="Pfam" id="PF08479">
    <property type="entry name" value="POTRA_2"/>
    <property type="match status" value="1"/>
</dbReference>
<sequence length="593" mass="63026">MTDNSFHIKRVSRAVRQVLGLSLLLPVAASAVTPPPGAGTLDSQMRQAAPAVTLPALSTPELTLPAAADGQAGAPADDGTRITLKHIMLTGDKPGGMARVSEGKIRKILDGYTGRPLSFGDLQELTSVLTGTYRSHGALLARVIIPPQTIRDGLLTLTLLPGKYDTSRVSGGPAERDGVLINTVSRQSPEGDIITRQKLERLALLVNEMPGVQGQVSLKTGSLPGTAAVDVVTRPGQKAGGYVGMDNLGTQVTGRSRVTGGAFVNGLFLTGDQLRFDGALSYEKEGLTNARAGYTLPAGGYGTRLGVDYSRLDYEYNFMQQSFSGYSDNWEAWLTHPLIRTSGAQVNLHLAGGQSYLTDRYPGIFSLLGEEGRKTVTTGTAGVVGSFATLPGGVTGLGLDITRGDMHYRDDSARFWSGSDLRNTEGSFTTLNWQFRHEQQVYGPVSLLASAHGQVADRNLDSSQKLMLGGPSAVRAYDVGDGSVDSGVVATGELRTRWALPSWQWSGRAPELTVSGFYDYGRGDQNRNNTRKNGQVLAEPNAVELAGAGMSVTLSDAGNYAVTATWARRTTGADPVSGNRDSERVWLSAVKTF</sequence>
<name>Q93QU8_ECOLX</name>
<evidence type="ECO:0000313" key="7">
    <source>
        <dbReference type="EMBL" id="AAK58509.1"/>
    </source>
</evidence>
<dbReference type="PANTHER" id="PTHR34597">
    <property type="entry name" value="SLR1661 PROTEIN"/>
    <property type="match status" value="1"/>
</dbReference>
<feature type="domain" description="Polypeptide-transport-associated ShlB-type" evidence="6">
    <location>
        <begin position="96"/>
        <end position="162"/>
    </location>
</feature>
<dbReference type="InterPro" id="IPR005565">
    <property type="entry name" value="Hemolysn_activator_HlyB_C"/>
</dbReference>
<organism evidence="7">
    <name type="scientific">Escherichia coli</name>
    <dbReference type="NCBI Taxonomy" id="562"/>
    <lineage>
        <taxon>Bacteria</taxon>
        <taxon>Pseudomonadati</taxon>
        <taxon>Pseudomonadota</taxon>
        <taxon>Gammaproteobacteria</taxon>
        <taxon>Enterobacterales</taxon>
        <taxon>Enterobacteriaceae</taxon>
        <taxon>Escherichia</taxon>
    </lineage>
</organism>
<evidence type="ECO:0000259" key="5">
    <source>
        <dbReference type="Pfam" id="PF03865"/>
    </source>
</evidence>
<feature type="domain" description="Haemolysin activator HlyB C-terminal" evidence="5">
    <location>
        <begin position="225"/>
        <end position="551"/>
    </location>
</feature>
<reference evidence="7" key="1">
    <citation type="journal article" date="2003" name="Cell. Microbiol.">
        <title>Characterization of an outer membrane protein associated with haemagglutination and adhesive properties of enteroaggregative Escherichia coli O111:H12.</title>
        <authorList>
            <person name="Monteiro-Neto V."/>
            <person name="Bando S.Y."/>
            <person name="Moreira-Filho C.A."/>
            <person name="Giron J.A."/>
        </authorList>
    </citation>
    <scope>NUCLEOTIDE SEQUENCE</scope>
    <source>
        <strain evidence="7">EAEC 236</strain>
    </source>
</reference>
<evidence type="ECO:0000256" key="4">
    <source>
        <dbReference type="SAM" id="SignalP"/>
    </source>
</evidence>
<accession>Q93QU8</accession>
<dbReference type="GO" id="GO:0098046">
    <property type="term" value="C:type V protein secretion system complex"/>
    <property type="evidence" value="ECO:0007669"/>
    <property type="project" value="TreeGrafter"/>
</dbReference>
<evidence type="ECO:0000256" key="3">
    <source>
        <dbReference type="ARBA" id="ARBA00023237"/>
    </source>
</evidence>
<keyword evidence="1" id="KW-0472">Membrane</keyword>
<dbReference type="Gene3D" id="3.10.20.310">
    <property type="entry name" value="membrane protein fhac"/>
    <property type="match status" value="1"/>
</dbReference>
<gene>
    <name evidence="7" type="primary">enfA</name>
</gene>
<feature type="signal peptide" evidence="4">
    <location>
        <begin position="1"/>
        <end position="31"/>
    </location>
</feature>
<dbReference type="PANTHER" id="PTHR34597:SF1">
    <property type="entry name" value="HEME_HEMOPEXIN TRANSPORTER PROTEIN HUXB"/>
    <property type="match status" value="1"/>
</dbReference>
<keyword evidence="1" id="KW-1134">Transmembrane beta strand</keyword>
<dbReference type="GO" id="GO:0046819">
    <property type="term" value="P:protein secretion by the type V secretion system"/>
    <property type="evidence" value="ECO:0007669"/>
    <property type="project" value="TreeGrafter"/>
</dbReference>
<keyword evidence="3" id="KW-0998">Cell outer membrane</keyword>
<dbReference type="Gene3D" id="2.40.160.50">
    <property type="entry name" value="membrane protein fhac: a member of the omp85/tpsb transporter family"/>
    <property type="match status" value="1"/>
</dbReference>
<feature type="chain" id="PRO_5004321869" evidence="4">
    <location>
        <begin position="32"/>
        <end position="593"/>
    </location>
</feature>
<evidence type="ECO:0000256" key="2">
    <source>
        <dbReference type="ARBA" id="ARBA00022692"/>
    </source>
</evidence>
<keyword evidence="4" id="KW-0732">Signal</keyword>
<dbReference type="InterPro" id="IPR013686">
    <property type="entry name" value="Polypept-transport_assoc_ShlB"/>
</dbReference>
<dbReference type="GO" id="GO:0008320">
    <property type="term" value="F:protein transmembrane transporter activity"/>
    <property type="evidence" value="ECO:0007669"/>
    <property type="project" value="TreeGrafter"/>
</dbReference>
<evidence type="ECO:0000259" key="6">
    <source>
        <dbReference type="Pfam" id="PF08479"/>
    </source>
</evidence>
<dbReference type="InterPro" id="IPR051544">
    <property type="entry name" value="TPS_OM_transporter"/>
</dbReference>
<keyword evidence="2" id="KW-0812">Transmembrane</keyword>